<keyword evidence="3" id="KW-0378">Hydrolase</keyword>
<dbReference type="InterPro" id="IPR027475">
    <property type="entry name" value="Asparaginase/glutaminase_AS2"/>
</dbReference>
<dbReference type="GO" id="GO:0006528">
    <property type="term" value="P:asparagine metabolic process"/>
    <property type="evidence" value="ECO:0007669"/>
    <property type="project" value="InterPro"/>
</dbReference>
<dbReference type="FunFam" id="3.40.50.1170:FF:000001">
    <property type="entry name" value="L-asparaginase 2"/>
    <property type="match status" value="1"/>
</dbReference>
<dbReference type="InterPro" id="IPR006034">
    <property type="entry name" value="Asparaginase/glutaminase-like"/>
</dbReference>
<dbReference type="PANTHER" id="PTHR11707:SF28">
    <property type="entry name" value="60 KDA LYSOPHOSPHOLIPASE"/>
    <property type="match status" value="1"/>
</dbReference>
<feature type="domain" description="L-asparaginase N-terminal" evidence="9">
    <location>
        <begin position="3"/>
        <end position="191"/>
    </location>
</feature>
<dbReference type="EC" id="3.5.1.1" evidence="2"/>
<evidence type="ECO:0000259" key="10">
    <source>
        <dbReference type="Pfam" id="PF17763"/>
    </source>
</evidence>
<dbReference type="STRING" id="142842.SAMN02745118_01545"/>
<dbReference type="PRINTS" id="PR00139">
    <property type="entry name" value="ASNGLNASE"/>
</dbReference>
<evidence type="ECO:0000256" key="1">
    <source>
        <dbReference type="ARBA" id="ARBA00010518"/>
    </source>
</evidence>
<feature type="active site" evidence="7">
    <location>
        <position position="12"/>
    </location>
</feature>
<dbReference type="EMBL" id="FUWM01000011">
    <property type="protein sequence ID" value="SJZ68629.1"/>
    <property type="molecule type" value="Genomic_DNA"/>
</dbReference>
<feature type="domain" description="Asparaginase/glutaminase C-terminal" evidence="10">
    <location>
        <begin position="206"/>
        <end position="322"/>
    </location>
</feature>
<name>A0A1T4MNK5_9FIRM</name>
<dbReference type="Pfam" id="PF17763">
    <property type="entry name" value="Asparaginase_C"/>
    <property type="match status" value="1"/>
</dbReference>
<protein>
    <recommendedName>
        <fullName evidence="2">asparaginase</fullName>
        <ecNumber evidence="2">3.5.1.1</ecNumber>
    </recommendedName>
</protein>
<dbReference type="SUPFAM" id="SSF53774">
    <property type="entry name" value="Glutaminase/Asparaginase"/>
    <property type="match status" value="1"/>
</dbReference>
<sequence>MKKIKLISTGGTIAMGENKEGKLIPKFTGKELIESIPELEEMCEVEVNEFCNIDSSQMTPERMFKLAQLVKEEIRNSDIDGIVITHGTDTLQETAYMLNVLIDSSKPVIITGAMRGATELGSDGSANIYQAFKVAVKEKSKDQGVLVVLNNEIHTAHLLTKRHTTNLAAFRSTNSGRLGEVTKEEVNYFYKTMPPKNIKTDAINTKVAFVKIVSGFNSTIIDMLVSNNEFDGLIIEAFGSGTIPNYILPSLERALNKGMKVVLTSRCLEGKVHNTYAAAGGDKDLEEMGVIFSDGISGPKARIKLMLLLGGDYKDEEICDFFKEA</sequence>
<evidence type="ECO:0000256" key="3">
    <source>
        <dbReference type="ARBA" id="ARBA00022801"/>
    </source>
</evidence>
<dbReference type="InterPro" id="IPR040919">
    <property type="entry name" value="Asparaginase_C"/>
</dbReference>
<dbReference type="InterPro" id="IPR020827">
    <property type="entry name" value="Asparaginase/glutaminase_AS1"/>
</dbReference>
<feature type="active site" description="O-isoaspartyl threonine intermediate" evidence="5">
    <location>
        <position position="12"/>
    </location>
</feature>
<comment type="catalytic activity">
    <reaction evidence="4">
        <text>L-asparagine + H2O = L-aspartate + NH4(+)</text>
        <dbReference type="Rhea" id="RHEA:21016"/>
        <dbReference type="ChEBI" id="CHEBI:15377"/>
        <dbReference type="ChEBI" id="CHEBI:28938"/>
        <dbReference type="ChEBI" id="CHEBI:29991"/>
        <dbReference type="ChEBI" id="CHEBI:58048"/>
        <dbReference type="EC" id="3.5.1.1"/>
    </reaction>
</comment>
<reference evidence="12" key="1">
    <citation type="submission" date="2017-02" db="EMBL/GenBank/DDBJ databases">
        <authorList>
            <person name="Varghese N."/>
            <person name="Submissions S."/>
        </authorList>
    </citation>
    <scope>NUCLEOTIDE SEQUENCE [LARGE SCALE GENOMIC DNA]</scope>
    <source>
        <strain evidence="12">ATCC BAA-73</strain>
    </source>
</reference>
<dbReference type="GO" id="GO:0004067">
    <property type="term" value="F:asparaginase activity"/>
    <property type="evidence" value="ECO:0007669"/>
    <property type="project" value="UniProtKB-UniRule"/>
</dbReference>
<organism evidence="11 12">
    <name type="scientific">Selenihalanaerobacter shriftii</name>
    <dbReference type="NCBI Taxonomy" id="142842"/>
    <lineage>
        <taxon>Bacteria</taxon>
        <taxon>Bacillati</taxon>
        <taxon>Bacillota</taxon>
        <taxon>Clostridia</taxon>
        <taxon>Halanaerobiales</taxon>
        <taxon>Halobacteroidaceae</taxon>
        <taxon>Selenihalanaerobacter</taxon>
    </lineage>
</organism>
<dbReference type="InterPro" id="IPR037152">
    <property type="entry name" value="L-asparaginase_N_sf"/>
</dbReference>
<feature type="active site" evidence="8">
    <location>
        <position position="88"/>
    </location>
</feature>
<dbReference type="InterPro" id="IPR027474">
    <property type="entry name" value="L-asparaginase_N"/>
</dbReference>
<dbReference type="SMART" id="SM00870">
    <property type="entry name" value="Asparaginase"/>
    <property type="match status" value="1"/>
</dbReference>
<dbReference type="PIRSF" id="PIRSF500176">
    <property type="entry name" value="L_ASNase"/>
    <property type="match status" value="1"/>
</dbReference>
<dbReference type="Pfam" id="PF00710">
    <property type="entry name" value="Asparaginase"/>
    <property type="match status" value="1"/>
</dbReference>
<dbReference type="AlphaFoldDB" id="A0A1T4MNK5"/>
<dbReference type="CDD" id="cd08964">
    <property type="entry name" value="L-asparaginase_II"/>
    <property type="match status" value="1"/>
</dbReference>
<dbReference type="OrthoDB" id="9788068at2"/>
<dbReference type="Gene3D" id="3.40.50.1170">
    <property type="entry name" value="L-asparaginase, N-terminal domain"/>
    <property type="match status" value="1"/>
</dbReference>
<dbReference type="InterPro" id="IPR036152">
    <property type="entry name" value="Asp/glu_Ase-like_sf"/>
</dbReference>
<dbReference type="InterPro" id="IPR027473">
    <property type="entry name" value="L-asparaginase_C"/>
</dbReference>
<evidence type="ECO:0000256" key="4">
    <source>
        <dbReference type="ARBA" id="ARBA00049366"/>
    </source>
</evidence>
<evidence type="ECO:0000256" key="5">
    <source>
        <dbReference type="PIRSR" id="PIRSR001220-1"/>
    </source>
</evidence>
<dbReference type="PROSITE" id="PS00917">
    <property type="entry name" value="ASN_GLN_ASE_2"/>
    <property type="match status" value="1"/>
</dbReference>
<feature type="binding site" evidence="6">
    <location>
        <begin position="88"/>
        <end position="89"/>
    </location>
    <ligand>
        <name>substrate</name>
    </ligand>
</feature>
<dbReference type="InterPro" id="IPR004550">
    <property type="entry name" value="AsnASE_II"/>
</dbReference>
<feature type="binding site" evidence="6">
    <location>
        <position position="55"/>
    </location>
    <ligand>
        <name>substrate</name>
    </ligand>
</feature>
<dbReference type="PROSITE" id="PS00144">
    <property type="entry name" value="ASN_GLN_ASE_1"/>
    <property type="match status" value="1"/>
</dbReference>
<evidence type="ECO:0000256" key="6">
    <source>
        <dbReference type="PIRSR" id="PIRSR001220-2"/>
    </source>
</evidence>
<evidence type="ECO:0000313" key="11">
    <source>
        <dbReference type="EMBL" id="SJZ68629.1"/>
    </source>
</evidence>
<dbReference type="PROSITE" id="PS51732">
    <property type="entry name" value="ASN_GLN_ASE_3"/>
    <property type="match status" value="1"/>
</dbReference>
<dbReference type="RefSeq" id="WP_078810021.1">
    <property type="nucleotide sequence ID" value="NZ_FUWM01000011.1"/>
</dbReference>
<evidence type="ECO:0000256" key="8">
    <source>
        <dbReference type="PROSITE-ProRule" id="PRU10100"/>
    </source>
</evidence>
<keyword evidence="12" id="KW-1185">Reference proteome</keyword>
<dbReference type="Gene3D" id="3.40.50.40">
    <property type="match status" value="1"/>
</dbReference>
<evidence type="ECO:0000259" key="9">
    <source>
        <dbReference type="Pfam" id="PF00710"/>
    </source>
</evidence>
<accession>A0A1T4MNK5</accession>
<gene>
    <name evidence="11" type="ORF">SAMN02745118_01545</name>
</gene>
<dbReference type="PIRSF" id="PIRSF001220">
    <property type="entry name" value="L-ASNase_gatD"/>
    <property type="match status" value="1"/>
</dbReference>
<dbReference type="PANTHER" id="PTHR11707">
    <property type="entry name" value="L-ASPARAGINASE"/>
    <property type="match status" value="1"/>
</dbReference>
<dbReference type="SFLD" id="SFLDS00057">
    <property type="entry name" value="Glutaminase/Asparaginase"/>
    <property type="match status" value="1"/>
</dbReference>
<dbReference type="Proteomes" id="UP000190625">
    <property type="component" value="Unassembled WGS sequence"/>
</dbReference>
<evidence type="ECO:0000313" key="12">
    <source>
        <dbReference type="Proteomes" id="UP000190625"/>
    </source>
</evidence>
<proteinExistence type="inferred from homology"/>
<evidence type="ECO:0000256" key="7">
    <source>
        <dbReference type="PROSITE-ProRule" id="PRU10099"/>
    </source>
</evidence>
<evidence type="ECO:0000256" key="2">
    <source>
        <dbReference type="ARBA" id="ARBA00012920"/>
    </source>
</evidence>
<comment type="similarity">
    <text evidence="1">Belongs to the asparaginase 1 family.</text>
</comment>